<name>A0A9W4H567_9ACTN</name>
<comment type="caution">
    <text evidence="2">The sequence shown here is derived from an EMBL/GenBank/DDBJ whole genome shotgun (WGS) entry which is preliminary data.</text>
</comment>
<feature type="compositionally biased region" description="Low complexity" evidence="1">
    <location>
        <begin position="1"/>
        <end position="10"/>
    </location>
</feature>
<reference evidence="2" key="1">
    <citation type="submission" date="2021-06" db="EMBL/GenBank/DDBJ databases">
        <authorList>
            <person name="Arsene-Ploetze F."/>
        </authorList>
    </citation>
    <scope>NUCLEOTIDE SEQUENCE</scope>
    <source>
        <strain evidence="2">SBRY1</strain>
    </source>
</reference>
<accession>A0A9W4H567</accession>
<protein>
    <submittedName>
        <fullName evidence="2">Uncharacterized protein</fullName>
    </submittedName>
</protein>
<feature type="region of interest" description="Disordered" evidence="1">
    <location>
        <begin position="1"/>
        <end position="41"/>
    </location>
</feature>
<feature type="compositionally biased region" description="Gly residues" evidence="1">
    <location>
        <begin position="103"/>
        <end position="113"/>
    </location>
</feature>
<gene>
    <name evidence="2" type="ORF">SBRY_50587</name>
</gene>
<keyword evidence="3" id="KW-1185">Reference proteome</keyword>
<evidence type="ECO:0000256" key="1">
    <source>
        <dbReference type="SAM" id="MobiDB-lite"/>
    </source>
</evidence>
<feature type="compositionally biased region" description="Basic residues" evidence="1">
    <location>
        <begin position="141"/>
        <end position="151"/>
    </location>
</feature>
<dbReference type="Proteomes" id="UP001153328">
    <property type="component" value="Unassembled WGS sequence"/>
</dbReference>
<evidence type="ECO:0000313" key="3">
    <source>
        <dbReference type="Proteomes" id="UP001153328"/>
    </source>
</evidence>
<proteinExistence type="predicted"/>
<feature type="region of interest" description="Disordered" evidence="1">
    <location>
        <begin position="141"/>
        <end position="193"/>
    </location>
</feature>
<sequence length="193" mass="19717">MDAAGAGRAVRGVRRAARQAADAGRGHRAGHVLRGRGGAQHPRVRAAAAVALRGGGDRAARAGAGGALRAGLGDHRGPGAVRDGDARAVAGGDPRADRAAGRGVRGGRAGPGRAGADHAHRFHARQEHPAGLRRRLRGLRRAARRAGHHRDRAPPPDPGLGLRRRPGGLRAHRDGGPGAARRLSAADQANTIL</sequence>
<organism evidence="2 3">
    <name type="scientific">Actinacidiphila bryophytorum</name>
    <dbReference type="NCBI Taxonomy" id="1436133"/>
    <lineage>
        <taxon>Bacteria</taxon>
        <taxon>Bacillati</taxon>
        <taxon>Actinomycetota</taxon>
        <taxon>Actinomycetes</taxon>
        <taxon>Kitasatosporales</taxon>
        <taxon>Streptomycetaceae</taxon>
        <taxon>Actinacidiphila</taxon>
    </lineage>
</organism>
<feature type="region of interest" description="Disordered" evidence="1">
    <location>
        <begin position="68"/>
        <end position="119"/>
    </location>
</feature>
<dbReference type="AlphaFoldDB" id="A0A9W4H567"/>
<dbReference type="EMBL" id="CAJVAX010000019">
    <property type="protein sequence ID" value="CAG7651333.1"/>
    <property type="molecule type" value="Genomic_DNA"/>
</dbReference>
<feature type="compositionally biased region" description="Basic and acidic residues" evidence="1">
    <location>
        <begin position="72"/>
        <end position="86"/>
    </location>
</feature>
<evidence type="ECO:0000313" key="2">
    <source>
        <dbReference type="EMBL" id="CAG7651333.1"/>
    </source>
</evidence>